<sequence>MPAIHLSPLLVREVHGVLAKREVDHTVIEAVVVILVCRKSRQQIMATPISHHLQTKIPASDTTLLKEIP</sequence>
<gene>
    <name evidence="1" type="ORF">VTL71DRAFT_3562</name>
</gene>
<organism evidence="1 2">
    <name type="scientific">Oculimacula yallundae</name>
    <dbReference type="NCBI Taxonomy" id="86028"/>
    <lineage>
        <taxon>Eukaryota</taxon>
        <taxon>Fungi</taxon>
        <taxon>Dikarya</taxon>
        <taxon>Ascomycota</taxon>
        <taxon>Pezizomycotina</taxon>
        <taxon>Leotiomycetes</taxon>
        <taxon>Helotiales</taxon>
        <taxon>Ploettnerulaceae</taxon>
        <taxon>Oculimacula</taxon>
    </lineage>
</organism>
<dbReference type="EMBL" id="JAZHXI010000012">
    <property type="protein sequence ID" value="KAL2065892.1"/>
    <property type="molecule type" value="Genomic_DNA"/>
</dbReference>
<dbReference type="Proteomes" id="UP001595075">
    <property type="component" value="Unassembled WGS sequence"/>
</dbReference>
<keyword evidence="2" id="KW-1185">Reference proteome</keyword>
<reference evidence="1 2" key="1">
    <citation type="journal article" date="2024" name="Commun. Biol.">
        <title>Comparative genomic analysis of thermophilic fungi reveals convergent evolutionary adaptations and gene losses.</title>
        <authorList>
            <person name="Steindorff A.S."/>
            <person name="Aguilar-Pontes M.V."/>
            <person name="Robinson A.J."/>
            <person name="Andreopoulos B."/>
            <person name="LaButti K."/>
            <person name="Kuo A."/>
            <person name="Mondo S."/>
            <person name="Riley R."/>
            <person name="Otillar R."/>
            <person name="Haridas S."/>
            <person name="Lipzen A."/>
            <person name="Grimwood J."/>
            <person name="Schmutz J."/>
            <person name="Clum A."/>
            <person name="Reid I.D."/>
            <person name="Moisan M.C."/>
            <person name="Butler G."/>
            <person name="Nguyen T.T.M."/>
            <person name="Dewar K."/>
            <person name="Conant G."/>
            <person name="Drula E."/>
            <person name="Henrissat B."/>
            <person name="Hansel C."/>
            <person name="Singer S."/>
            <person name="Hutchinson M.I."/>
            <person name="de Vries R.P."/>
            <person name="Natvig D.O."/>
            <person name="Powell A.J."/>
            <person name="Tsang A."/>
            <person name="Grigoriev I.V."/>
        </authorList>
    </citation>
    <scope>NUCLEOTIDE SEQUENCE [LARGE SCALE GENOMIC DNA]</scope>
    <source>
        <strain evidence="1 2">CBS 494.80</strain>
    </source>
</reference>
<comment type="caution">
    <text evidence="1">The sequence shown here is derived from an EMBL/GenBank/DDBJ whole genome shotgun (WGS) entry which is preliminary data.</text>
</comment>
<protein>
    <submittedName>
        <fullName evidence="1">Uncharacterized protein</fullName>
    </submittedName>
</protein>
<proteinExistence type="predicted"/>
<name>A0ABR4C892_9HELO</name>
<accession>A0ABR4C892</accession>
<evidence type="ECO:0000313" key="2">
    <source>
        <dbReference type="Proteomes" id="UP001595075"/>
    </source>
</evidence>
<evidence type="ECO:0000313" key="1">
    <source>
        <dbReference type="EMBL" id="KAL2065892.1"/>
    </source>
</evidence>